<evidence type="ECO:0000256" key="1">
    <source>
        <dbReference type="SAM" id="MobiDB-lite"/>
    </source>
</evidence>
<dbReference type="RefSeq" id="XP_003136553.1">
    <property type="nucleotide sequence ID" value="XM_003136505.2"/>
</dbReference>
<name>A0A1S0UAT6_LOALO</name>
<feature type="compositionally biased region" description="Basic residues" evidence="1">
    <location>
        <begin position="246"/>
        <end position="256"/>
    </location>
</feature>
<dbReference type="OrthoDB" id="5854099at2759"/>
<gene>
    <name evidence="3" type="ORF">LOAG_00965</name>
</gene>
<dbReference type="InterPro" id="IPR026321">
    <property type="entry name" value="CC134"/>
</dbReference>
<dbReference type="Pfam" id="PF15002">
    <property type="entry name" value="ERK-JNK_inhib"/>
    <property type="match status" value="1"/>
</dbReference>
<organism evidence="3">
    <name type="scientific">Loa loa</name>
    <name type="common">Eye worm</name>
    <name type="synonym">Filaria loa</name>
    <dbReference type="NCBI Taxonomy" id="7209"/>
    <lineage>
        <taxon>Eukaryota</taxon>
        <taxon>Metazoa</taxon>
        <taxon>Ecdysozoa</taxon>
        <taxon>Nematoda</taxon>
        <taxon>Chromadorea</taxon>
        <taxon>Rhabditida</taxon>
        <taxon>Spirurina</taxon>
        <taxon>Spiruromorpha</taxon>
        <taxon>Filarioidea</taxon>
        <taxon>Onchocercidae</taxon>
        <taxon>Loa</taxon>
    </lineage>
</organism>
<dbReference type="InParanoid" id="A0A1S0UAT6"/>
<feature type="signal peptide" evidence="2">
    <location>
        <begin position="1"/>
        <end position="28"/>
    </location>
</feature>
<feature type="region of interest" description="Disordered" evidence="1">
    <location>
        <begin position="234"/>
        <end position="262"/>
    </location>
</feature>
<dbReference type="GeneID" id="9938334"/>
<dbReference type="KEGG" id="loa:LOAG_00965"/>
<protein>
    <submittedName>
        <fullName evidence="3">Uncharacterized protein</fullName>
    </submittedName>
</protein>
<dbReference type="FunCoup" id="A0A1S0UAT6">
    <property type="interactions" value="887"/>
</dbReference>
<dbReference type="AlphaFoldDB" id="A0A1S0UAT6"/>
<keyword evidence="2" id="KW-0732">Signal</keyword>
<dbReference type="PANTHER" id="PTHR14735">
    <property type="entry name" value="COILED-COIL DOMAIN-CONTAINING PROTEIN 134"/>
    <property type="match status" value="1"/>
</dbReference>
<dbReference type="EMBL" id="JH712069">
    <property type="protein sequence ID" value="EFO27517.1"/>
    <property type="molecule type" value="Genomic_DNA"/>
</dbReference>
<proteinExistence type="predicted"/>
<dbReference type="OMA" id="FAWAYKF"/>
<sequence>MARSGPRLEMLHSPLWPLLVYLATIVNGKLDGHHVDKHNEFHSINGSYLEEKQRKAYHDHEDLFGAKMYRTLFSVKRREHLNAVKSLMAMDEKKQEKLLLELVFNIIKVMGNAKNIVEKANFKPNDTFPSEEQSSLRDAIGNIVENTAFYSNLVLYFPTILLDRYKKDIDWQLLFAWAYKFTTTSRLHDDAAEKLLDLVGQQLEIIPRRDDFHNPYDRKAIKEELQREALRKMEEALREKQEQKKLDRKKKKKKPSLSRNEL</sequence>
<feature type="chain" id="PRO_5010207318" evidence="2">
    <location>
        <begin position="29"/>
        <end position="262"/>
    </location>
</feature>
<feature type="compositionally biased region" description="Basic and acidic residues" evidence="1">
    <location>
        <begin position="234"/>
        <end position="245"/>
    </location>
</feature>
<dbReference type="CTD" id="9938334"/>
<accession>A0A1S0UAT6</accession>
<evidence type="ECO:0000256" key="2">
    <source>
        <dbReference type="SAM" id="SignalP"/>
    </source>
</evidence>
<dbReference type="PANTHER" id="PTHR14735:SF1">
    <property type="entry name" value="COILED-COIL DOMAIN-CONTAINING PROTEIN 134"/>
    <property type="match status" value="1"/>
</dbReference>
<reference evidence="3" key="1">
    <citation type="submission" date="2012-04" db="EMBL/GenBank/DDBJ databases">
        <title>The Genome Sequence of Loa loa.</title>
        <authorList>
            <consortium name="The Broad Institute Genome Sequencing Platform"/>
            <consortium name="Broad Institute Genome Sequencing Center for Infectious Disease"/>
            <person name="Nutman T.B."/>
            <person name="Fink D.L."/>
            <person name="Russ C."/>
            <person name="Young S."/>
            <person name="Zeng Q."/>
            <person name="Gargeya S."/>
            <person name="Alvarado L."/>
            <person name="Berlin A."/>
            <person name="Chapman S.B."/>
            <person name="Chen Z."/>
            <person name="Freedman E."/>
            <person name="Gellesch M."/>
            <person name="Goldberg J."/>
            <person name="Griggs A."/>
            <person name="Gujja S."/>
            <person name="Heilman E.R."/>
            <person name="Heiman D."/>
            <person name="Howarth C."/>
            <person name="Mehta T."/>
            <person name="Neiman D."/>
            <person name="Pearson M."/>
            <person name="Roberts A."/>
            <person name="Saif S."/>
            <person name="Shea T."/>
            <person name="Shenoy N."/>
            <person name="Sisk P."/>
            <person name="Stolte C."/>
            <person name="Sykes S."/>
            <person name="White J."/>
            <person name="Yandava C."/>
            <person name="Haas B."/>
            <person name="Henn M.R."/>
            <person name="Nusbaum C."/>
            <person name="Birren B."/>
        </authorList>
    </citation>
    <scope>NUCLEOTIDE SEQUENCE [LARGE SCALE GENOMIC DNA]</scope>
</reference>
<evidence type="ECO:0000313" key="3">
    <source>
        <dbReference type="EMBL" id="EFO27517.1"/>
    </source>
</evidence>